<keyword evidence="3" id="KW-1185">Reference proteome</keyword>
<reference evidence="2 3" key="1">
    <citation type="submission" date="2018-06" db="EMBL/GenBank/DDBJ databases">
        <title>Genomic Encyclopedia of Type Strains, Phase IV (KMG-IV): sequencing the most valuable type-strain genomes for metagenomic binning, comparative biology and taxonomic classification.</title>
        <authorList>
            <person name="Goeker M."/>
        </authorList>
    </citation>
    <scope>NUCLEOTIDE SEQUENCE [LARGE SCALE GENOMIC DNA]</scope>
    <source>
        <strain evidence="2 3">DSM 27453</strain>
    </source>
</reference>
<evidence type="ECO:0000259" key="1">
    <source>
        <dbReference type="Pfam" id="PF21111"/>
    </source>
</evidence>
<name>A0ABX9FS38_9ENTR</name>
<protein>
    <recommendedName>
        <fullName evidence="1">CdiA toxin EC869-like domain-containing protein</fullName>
    </recommendedName>
</protein>
<feature type="domain" description="CdiA toxin EC869-like" evidence="1">
    <location>
        <begin position="45"/>
        <end position="167"/>
    </location>
</feature>
<gene>
    <name evidence="2" type="ORF">DFQ50_1354</name>
</gene>
<organism evidence="2 3">
    <name type="scientific">Pseudocitrobacter faecalis</name>
    <dbReference type="NCBI Taxonomy" id="1398493"/>
    <lineage>
        <taxon>Bacteria</taxon>
        <taxon>Pseudomonadati</taxon>
        <taxon>Pseudomonadota</taxon>
        <taxon>Gammaproteobacteria</taxon>
        <taxon>Enterobacterales</taxon>
        <taxon>Enterobacteriaceae</taxon>
        <taxon>Pseudocitrobacter</taxon>
    </lineage>
</organism>
<dbReference type="RefSeq" id="WP_113859285.1">
    <property type="nucleotide sequence ID" value="NZ_CBDDNA010000004.1"/>
</dbReference>
<dbReference type="CDD" id="cd13444">
    <property type="entry name" value="CDI_toxin_EC869_like"/>
    <property type="match status" value="1"/>
</dbReference>
<dbReference type="Proteomes" id="UP000253201">
    <property type="component" value="Unassembled WGS sequence"/>
</dbReference>
<accession>A0ABX9FS38</accession>
<dbReference type="InterPro" id="IPR033799">
    <property type="entry name" value="CdiA_EC869-like"/>
</dbReference>
<comment type="caution">
    <text evidence="2">The sequence shown here is derived from an EMBL/GenBank/DDBJ whole genome shotgun (WGS) entry which is preliminary data.</text>
</comment>
<evidence type="ECO:0000313" key="3">
    <source>
        <dbReference type="Proteomes" id="UP000253201"/>
    </source>
</evidence>
<sequence length="170" mass="18506">MLVSGGLLAKDVTKAAISFMSRNTATATVSAAEIGMKWGQGNMKQGMPWEDYVGGSLPADARLPQNFKTFDYYDGATKTAVCAKSMDTQTMAKLANPNQVYSSIKGNIDAAAKFERYDLSGQFLNSSMITNREIKLAIPAKTTPTQWAEINRAIEYGKYQGVKVTVTQVK</sequence>
<dbReference type="Gene3D" id="3.40.1350.110">
    <property type="match status" value="1"/>
</dbReference>
<proteinExistence type="predicted"/>
<dbReference type="EMBL" id="QNRL01000035">
    <property type="protein sequence ID" value="RBP03075.1"/>
    <property type="molecule type" value="Genomic_DNA"/>
</dbReference>
<evidence type="ECO:0000313" key="2">
    <source>
        <dbReference type="EMBL" id="RBP03075.1"/>
    </source>
</evidence>
<dbReference type="Pfam" id="PF21111">
    <property type="entry name" value="CDI_toxin_EC869_like"/>
    <property type="match status" value="1"/>
</dbReference>